<dbReference type="SUPFAM" id="SSF82171">
    <property type="entry name" value="DPP6 N-terminal domain-like"/>
    <property type="match status" value="1"/>
</dbReference>
<evidence type="ECO:0000313" key="7">
    <source>
        <dbReference type="Proteomes" id="UP000887566"/>
    </source>
</evidence>
<dbReference type="PROSITE" id="PS50089">
    <property type="entry name" value="ZF_RING_2"/>
    <property type="match status" value="1"/>
</dbReference>
<evidence type="ECO:0000256" key="1">
    <source>
        <dbReference type="ARBA" id="ARBA00022771"/>
    </source>
</evidence>
<dbReference type="Pfam" id="PF13920">
    <property type="entry name" value="zf-C3HC4_3"/>
    <property type="match status" value="1"/>
</dbReference>
<feature type="domain" description="RING-type" evidence="6">
    <location>
        <begin position="694"/>
        <end position="729"/>
    </location>
</feature>
<dbReference type="SUPFAM" id="SSF57850">
    <property type="entry name" value="RING/U-box"/>
    <property type="match status" value="1"/>
</dbReference>
<dbReference type="Proteomes" id="UP000887566">
    <property type="component" value="Unplaced"/>
</dbReference>
<dbReference type="InterPro" id="IPR051728">
    <property type="entry name" value="RING-FYVE_E3_ubiquitin-ligase"/>
</dbReference>
<evidence type="ECO:0000256" key="2">
    <source>
        <dbReference type="ARBA" id="ARBA00022833"/>
    </source>
</evidence>
<dbReference type="PANTHER" id="PTHR14879">
    <property type="entry name" value="CASPASE REGULATOR, RING FINGER DOMAIN-CONTAINING"/>
    <property type="match status" value="1"/>
</dbReference>
<dbReference type="InterPro" id="IPR001841">
    <property type="entry name" value="Znf_RING"/>
</dbReference>
<dbReference type="AlphaFoldDB" id="A0A914WGT3"/>
<protein>
    <submittedName>
        <fullName evidence="8">RING-type domain-containing protein</fullName>
    </submittedName>
</protein>
<feature type="coiled-coil region" evidence="4">
    <location>
        <begin position="636"/>
        <end position="687"/>
    </location>
</feature>
<dbReference type="WBParaSite" id="PSAMB.scaffold3869size16581.g22763.t1">
    <property type="protein sequence ID" value="PSAMB.scaffold3869size16581.g22763.t1"/>
    <property type="gene ID" value="PSAMB.scaffold3869size16581.g22763"/>
</dbReference>
<keyword evidence="1 3" id="KW-0479">Metal-binding</keyword>
<proteinExistence type="predicted"/>
<evidence type="ECO:0000256" key="3">
    <source>
        <dbReference type="PROSITE-ProRule" id="PRU00175"/>
    </source>
</evidence>
<keyword evidence="7" id="KW-1185">Reference proteome</keyword>
<keyword evidence="2" id="KW-0862">Zinc</keyword>
<evidence type="ECO:0000313" key="8">
    <source>
        <dbReference type="WBParaSite" id="PSAMB.scaffold3869size16581.g22763.t1"/>
    </source>
</evidence>
<evidence type="ECO:0000259" key="6">
    <source>
        <dbReference type="PROSITE" id="PS50089"/>
    </source>
</evidence>
<feature type="compositionally biased region" description="Low complexity" evidence="5">
    <location>
        <begin position="376"/>
        <end position="399"/>
    </location>
</feature>
<keyword evidence="1 3" id="KW-0863">Zinc-finger</keyword>
<accession>A0A914WGT3</accession>
<sequence>MSEQPPLKLVDDMRQMRDSKNLTGVVCPTKNMAVSPSGQFICFRRANRSLVLLNVDNGELCELSVDHIDVCHEMDHLFSVAFVDDDYLAVLLQDRESGKLFVCRARADPDHKRLDFVSAVADSKIKSRNGYSIDLIRDDGGMVLVSYPHRATANTSIELLPIGNSINDETIARTLSIKTKTHLDGLWCDPFISRNCIYFFDQFEPQLLCISLSPEHRGNDRILNTYCDNKYGYPNSKFLNRTVQSFDDTVLVYFHQRVDKPNVKPQLWCLELSSLQWRRVQFSLSHHWPMSRVSFEKTAETIAYIHGECEVPGCAERAHLYQINLDENNSMEPAVAPIINLNYTLEIATNFKRGANAEAQQLQSPSMRYAQRRQQQRPQSLLSVASTSASLSSTSSAPSYVHWSQQTEKKLSQEPTMLADQLKKAKEMGYTDAQLTAALNLNQKEGQFQSFSSISAMVDLLHKVAELDLAEEEERRTNTRIIAPLSPQFAKSNTLQRLIDVFEKEKRGYQEESQRVITTLQARNVQLEDCNRMFLARLKEKDEKLITANRRNEELSNSIFALADLQEKYAKVLEIDIAKSAEIQLLQNKVKQQAESLVNVERLKDSEAKLNQAIVQDLRVEIAKKHEQLKPTSDSLRKAEMECEALRRKNADLAEAIERLHEPREEIRKLCDQIDQLKKERNKYKDELEKVPFCVVCMERRPEMLFLPCSHFVCCAMCSPNLEKCPTCRSKLTGKCQAYQ</sequence>
<organism evidence="7 8">
    <name type="scientific">Plectus sambesii</name>
    <dbReference type="NCBI Taxonomy" id="2011161"/>
    <lineage>
        <taxon>Eukaryota</taxon>
        <taxon>Metazoa</taxon>
        <taxon>Ecdysozoa</taxon>
        <taxon>Nematoda</taxon>
        <taxon>Chromadorea</taxon>
        <taxon>Plectida</taxon>
        <taxon>Plectina</taxon>
        <taxon>Plectoidea</taxon>
        <taxon>Plectidae</taxon>
        <taxon>Plectus</taxon>
    </lineage>
</organism>
<dbReference type="Gene3D" id="3.30.40.10">
    <property type="entry name" value="Zinc/RING finger domain, C3HC4 (zinc finger)"/>
    <property type="match status" value="1"/>
</dbReference>
<name>A0A914WGT3_9BILA</name>
<reference evidence="8" key="1">
    <citation type="submission" date="2022-11" db="UniProtKB">
        <authorList>
            <consortium name="WormBaseParasite"/>
        </authorList>
    </citation>
    <scope>IDENTIFICATION</scope>
</reference>
<evidence type="ECO:0000256" key="5">
    <source>
        <dbReference type="SAM" id="MobiDB-lite"/>
    </source>
</evidence>
<dbReference type="PANTHER" id="PTHR14879:SF5">
    <property type="entry name" value="RING-TYPE DOMAIN-CONTAINING PROTEIN"/>
    <property type="match status" value="1"/>
</dbReference>
<dbReference type="InterPro" id="IPR013083">
    <property type="entry name" value="Znf_RING/FYVE/PHD"/>
</dbReference>
<keyword evidence="4" id="KW-0175">Coiled coil</keyword>
<dbReference type="GO" id="GO:0008270">
    <property type="term" value="F:zinc ion binding"/>
    <property type="evidence" value="ECO:0007669"/>
    <property type="project" value="UniProtKB-KW"/>
</dbReference>
<evidence type="ECO:0000256" key="4">
    <source>
        <dbReference type="SAM" id="Coils"/>
    </source>
</evidence>
<feature type="region of interest" description="Disordered" evidence="5">
    <location>
        <begin position="364"/>
        <end position="408"/>
    </location>
</feature>